<name>A0A8T0DN57_9TREM</name>
<dbReference type="OrthoDB" id="449062at2759"/>
<evidence type="ECO:0000313" key="1">
    <source>
        <dbReference type="EMBL" id="KAF8568364.1"/>
    </source>
</evidence>
<gene>
    <name evidence="1" type="ORF">P879_09256</name>
</gene>
<dbReference type="EMBL" id="JTDF01002855">
    <property type="protein sequence ID" value="KAF8568364.1"/>
    <property type="molecule type" value="Genomic_DNA"/>
</dbReference>
<dbReference type="Proteomes" id="UP000699462">
    <property type="component" value="Unassembled WGS sequence"/>
</dbReference>
<organism evidence="1 2">
    <name type="scientific">Paragonimus westermani</name>
    <dbReference type="NCBI Taxonomy" id="34504"/>
    <lineage>
        <taxon>Eukaryota</taxon>
        <taxon>Metazoa</taxon>
        <taxon>Spiralia</taxon>
        <taxon>Lophotrochozoa</taxon>
        <taxon>Platyhelminthes</taxon>
        <taxon>Trematoda</taxon>
        <taxon>Digenea</taxon>
        <taxon>Plagiorchiida</taxon>
        <taxon>Troglotremata</taxon>
        <taxon>Troglotrematidae</taxon>
        <taxon>Paragonimus</taxon>
    </lineage>
</organism>
<proteinExistence type="predicted"/>
<accession>A0A8T0DN57</accession>
<evidence type="ECO:0000313" key="2">
    <source>
        <dbReference type="Proteomes" id="UP000699462"/>
    </source>
</evidence>
<keyword evidence="2" id="KW-1185">Reference proteome</keyword>
<protein>
    <submittedName>
        <fullName evidence="1">Uncharacterized protein</fullName>
    </submittedName>
</protein>
<sequence length="183" mass="20667">MSSKQISQRFFDETVHDNMELLELSVDEAIDETFQSFTMEGVDLSNIVKDMVKYTKGHPCELALKRLCYLLECNSVNYAELLDCIQELKKLCAVDLAHRKLLSSLGALDFLGPAISKCTAANEEHCLVQLLSFMEAVTDEQPEILQSSSGEKLLKGEPLPLFINFMLYSCFRQFPTFKHSASL</sequence>
<dbReference type="AlphaFoldDB" id="A0A8T0DN57"/>
<comment type="caution">
    <text evidence="1">The sequence shown here is derived from an EMBL/GenBank/DDBJ whole genome shotgun (WGS) entry which is preliminary data.</text>
</comment>
<reference evidence="1 2" key="1">
    <citation type="submission" date="2019-07" db="EMBL/GenBank/DDBJ databases">
        <title>Annotation for the trematode Paragonimus westermani.</title>
        <authorList>
            <person name="Choi Y.-J."/>
        </authorList>
    </citation>
    <scope>NUCLEOTIDE SEQUENCE [LARGE SCALE GENOMIC DNA]</scope>
    <source>
        <strain evidence="1">180907_Pwestermani</strain>
    </source>
</reference>